<keyword evidence="2" id="KW-1185">Reference proteome</keyword>
<dbReference type="GO" id="GO:0016491">
    <property type="term" value="F:oxidoreductase activity"/>
    <property type="evidence" value="ECO:0007669"/>
    <property type="project" value="InterPro"/>
</dbReference>
<accession>A0A543FA40</accession>
<dbReference type="InterPro" id="IPR004378">
    <property type="entry name" value="F420H2_quin_Rdtase"/>
</dbReference>
<proteinExistence type="predicted"/>
<dbReference type="Pfam" id="PF04075">
    <property type="entry name" value="F420H2_quin_red"/>
    <property type="match status" value="1"/>
</dbReference>
<gene>
    <name evidence="1" type="ORF">FB390_2284</name>
</gene>
<dbReference type="Gene3D" id="2.30.110.10">
    <property type="entry name" value="Electron Transport, Fmn-binding Protein, Chain A"/>
    <property type="match status" value="1"/>
</dbReference>
<dbReference type="InterPro" id="IPR012349">
    <property type="entry name" value="Split_barrel_FMN-bd"/>
</dbReference>
<dbReference type="AlphaFoldDB" id="A0A543FA40"/>
<dbReference type="RefSeq" id="WP_185757000.1">
    <property type="nucleotide sequence ID" value="NZ_VFPG01000001.1"/>
</dbReference>
<dbReference type="SUPFAM" id="SSF50475">
    <property type="entry name" value="FMN-binding split barrel"/>
    <property type="match status" value="1"/>
</dbReference>
<protein>
    <submittedName>
        <fullName evidence="1">Deazaflavin-dependent oxidoreductase (Nitroreductase family)</fullName>
    </submittedName>
</protein>
<sequence>MTERDTLRKFKRERMIGRYIANPAVAALDRLGIRTALVSELETTGAKTGLPRRVPVTASFDDEGAWIICQHGPRAGWARNITADPRVRLRRGDRWYTGTATFVPDDDVVARARSFATGRIARPVLAWTIKALETEPISVRVTFSAADQPHSR</sequence>
<dbReference type="NCBIfam" id="TIGR00026">
    <property type="entry name" value="hi_GC_TIGR00026"/>
    <property type="match status" value="1"/>
</dbReference>
<evidence type="ECO:0000313" key="2">
    <source>
        <dbReference type="Proteomes" id="UP000316331"/>
    </source>
</evidence>
<evidence type="ECO:0000313" key="1">
    <source>
        <dbReference type="EMBL" id="TQM30650.1"/>
    </source>
</evidence>
<dbReference type="EMBL" id="VFPG01000001">
    <property type="protein sequence ID" value="TQM30650.1"/>
    <property type="molecule type" value="Genomic_DNA"/>
</dbReference>
<dbReference type="Proteomes" id="UP000316331">
    <property type="component" value="Unassembled WGS sequence"/>
</dbReference>
<name>A0A543FA40_9NOCA</name>
<reference evidence="1 2" key="1">
    <citation type="submission" date="2019-06" db="EMBL/GenBank/DDBJ databases">
        <title>Sequencing the genomes of 1000 actinobacteria strains.</title>
        <authorList>
            <person name="Klenk H.-P."/>
        </authorList>
    </citation>
    <scope>NUCLEOTIDE SEQUENCE [LARGE SCALE GENOMIC DNA]</scope>
    <source>
        <strain evidence="1 2">DSM 103495</strain>
    </source>
</reference>
<comment type="caution">
    <text evidence="1">The sequence shown here is derived from an EMBL/GenBank/DDBJ whole genome shotgun (WGS) entry which is preliminary data.</text>
</comment>
<organism evidence="1 2">
    <name type="scientific">Nocardia bhagyanarayanae</name>
    <dbReference type="NCBI Taxonomy" id="1215925"/>
    <lineage>
        <taxon>Bacteria</taxon>
        <taxon>Bacillati</taxon>
        <taxon>Actinomycetota</taxon>
        <taxon>Actinomycetes</taxon>
        <taxon>Mycobacteriales</taxon>
        <taxon>Nocardiaceae</taxon>
        <taxon>Nocardia</taxon>
    </lineage>
</organism>